<dbReference type="InterPro" id="IPR000477">
    <property type="entry name" value="RT_dom"/>
</dbReference>
<dbReference type="PANTHER" id="PTHR33332">
    <property type="entry name" value="REVERSE TRANSCRIPTASE DOMAIN-CONTAINING PROTEIN"/>
    <property type="match status" value="1"/>
</dbReference>
<dbReference type="EMBL" id="BAAFJT010000002">
    <property type="protein sequence ID" value="GAB0182215.1"/>
    <property type="molecule type" value="Genomic_DNA"/>
</dbReference>
<comment type="caution">
    <text evidence="2">The sequence shown here is derived from an EMBL/GenBank/DDBJ whole genome shotgun (WGS) entry which is preliminary data.</text>
</comment>
<dbReference type="PROSITE" id="PS50878">
    <property type="entry name" value="RT_POL"/>
    <property type="match status" value="1"/>
</dbReference>
<evidence type="ECO:0000259" key="1">
    <source>
        <dbReference type="PROSITE" id="PS50878"/>
    </source>
</evidence>
<organism evidence="2 3">
    <name type="scientific">Grus japonensis</name>
    <name type="common">Japanese crane</name>
    <name type="synonym">Red-crowned crane</name>
    <dbReference type="NCBI Taxonomy" id="30415"/>
    <lineage>
        <taxon>Eukaryota</taxon>
        <taxon>Metazoa</taxon>
        <taxon>Chordata</taxon>
        <taxon>Craniata</taxon>
        <taxon>Vertebrata</taxon>
        <taxon>Euteleostomi</taxon>
        <taxon>Archelosauria</taxon>
        <taxon>Archosauria</taxon>
        <taxon>Dinosauria</taxon>
        <taxon>Saurischia</taxon>
        <taxon>Theropoda</taxon>
        <taxon>Coelurosauria</taxon>
        <taxon>Aves</taxon>
        <taxon>Neognathae</taxon>
        <taxon>Neoaves</taxon>
        <taxon>Gruiformes</taxon>
        <taxon>Gruidae</taxon>
        <taxon>Grus</taxon>
    </lineage>
</organism>
<reference evidence="2 3" key="1">
    <citation type="submission" date="2024-06" db="EMBL/GenBank/DDBJ databases">
        <title>The draft genome of Grus japonensis, version 3.</title>
        <authorList>
            <person name="Nabeshima K."/>
            <person name="Suzuki S."/>
            <person name="Onuma M."/>
        </authorList>
    </citation>
    <scope>NUCLEOTIDE SEQUENCE [LARGE SCALE GENOMIC DNA]</scope>
    <source>
        <strain evidence="2 3">451A</strain>
    </source>
</reference>
<dbReference type="AlphaFoldDB" id="A0ABC9W9I4"/>
<gene>
    <name evidence="2" type="ORF">GRJ2_000686800</name>
</gene>
<evidence type="ECO:0000313" key="3">
    <source>
        <dbReference type="Proteomes" id="UP001623348"/>
    </source>
</evidence>
<name>A0ABC9W9I4_GRUJA</name>
<dbReference type="Pfam" id="PF00078">
    <property type="entry name" value="RVT_1"/>
    <property type="match status" value="1"/>
</dbReference>
<dbReference type="SUPFAM" id="SSF56672">
    <property type="entry name" value="DNA/RNA polymerases"/>
    <property type="match status" value="1"/>
</dbReference>
<dbReference type="InterPro" id="IPR043502">
    <property type="entry name" value="DNA/RNA_pol_sf"/>
</dbReference>
<accession>A0ABC9W9I4</accession>
<sequence>MGRDEMHPRALRELVGEVAKPLSIICEKSWQSGEVPTDWKRGNITPIFKKGKKEDPGNYRPVSVTSVPGKTMEQILLETMLRHMENNEVIGDSQHGFTKGKLCLTNLMAFYDRVTALVDKGRATDIIYLDLCKAFDTVPYDIVVSKLERHGFDGWTVWWIRNWLDGHTQRVVVNGSMSKWRTVMSGIPQGSVLGPVLFNIFVGNMDSGIECMLSKSADDAKLCGVVNTLEGRDAIQRHLDRLERWACVNRMKFNKAKWKVLHIGQGNPKHNYRPGGE</sequence>
<evidence type="ECO:0000313" key="2">
    <source>
        <dbReference type="EMBL" id="GAB0182215.1"/>
    </source>
</evidence>
<proteinExistence type="predicted"/>
<keyword evidence="3" id="KW-1185">Reference proteome</keyword>
<dbReference type="CDD" id="cd01650">
    <property type="entry name" value="RT_nLTR_like"/>
    <property type="match status" value="1"/>
</dbReference>
<dbReference type="Proteomes" id="UP001623348">
    <property type="component" value="Unassembled WGS sequence"/>
</dbReference>
<feature type="domain" description="Reverse transcriptase" evidence="1">
    <location>
        <begin position="28"/>
        <end position="277"/>
    </location>
</feature>
<protein>
    <submittedName>
        <fullName evidence="2">Mitochondrial enolase superfamily member 1</fullName>
    </submittedName>
</protein>